<sequence>MASRTSSGRRAWYQGVPQPGMGQQHTAQHHHPQPQQPRQRNEQRHQQSPPQQQQQYQQQQQQQQQQHQKQQMELLKFLQCLMNDQTNQIIERWVHLLQKNFNDPNFIRQFQACIAGPKSQRSLMEKQGSPAETKLVLDRLERQSKL</sequence>
<evidence type="ECO:0000313" key="3">
    <source>
        <dbReference type="Proteomes" id="UP001224890"/>
    </source>
</evidence>
<comment type="caution">
    <text evidence="2">The sequence shown here is derived from an EMBL/GenBank/DDBJ whole genome shotgun (WGS) entry which is preliminary data.</text>
</comment>
<proteinExistence type="predicted"/>
<evidence type="ECO:0000313" key="2">
    <source>
        <dbReference type="EMBL" id="KAK1658097.1"/>
    </source>
</evidence>
<keyword evidence="3" id="KW-1185">Reference proteome</keyword>
<accession>A0AAJ0EP03</accession>
<name>A0AAJ0EP03_9PEZI</name>
<protein>
    <submittedName>
        <fullName evidence="2">Uncharacterized protein</fullName>
    </submittedName>
</protein>
<reference evidence="2" key="1">
    <citation type="submission" date="2021-06" db="EMBL/GenBank/DDBJ databases">
        <title>Comparative genomics, transcriptomics and evolutionary studies reveal genomic signatures of adaptation to plant cell wall in hemibiotrophic fungi.</title>
        <authorList>
            <consortium name="DOE Joint Genome Institute"/>
            <person name="Baroncelli R."/>
            <person name="Diaz J.F."/>
            <person name="Benocci T."/>
            <person name="Peng M."/>
            <person name="Battaglia E."/>
            <person name="Haridas S."/>
            <person name="Andreopoulos W."/>
            <person name="Labutti K."/>
            <person name="Pangilinan J."/>
            <person name="Floch G.L."/>
            <person name="Makela M.R."/>
            <person name="Henrissat B."/>
            <person name="Grigoriev I.V."/>
            <person name="Crouch J.A."/>
            <person name="De Vries R.P."/>
            <person name="Sukno S.A."/>
            <person name="Thon M.R."/>
        </authorList>
    </citation>
    <scope>NUCLEOTIDE SEQUENCE</scope>
    <source>
        <strain evidence="2">CBS 193.32</strain>
    </source>
</reference>
<dbReference type="Proteomes" id="UP001224890">
    <property type="component" value="Unassembled WGS sequence"/>
</dbReference>
<feature type="compositionally biased region" description="Low complexity" evidence="1">
    <location>
        <begin position="46"/>
        <end position="69"/>
    </location>
</feature>
<dbReference type="RefSeq" id="XP_060422861.1">
    <property type="nucleotide sequence ID" value="XM_060578493.1"/>
</dbReference>
<feature type="region of interest" description="Disordered" evidence="1">
    <location>
        <begin position="1"/>
        <end position="69"/>
    </location>
</feature>
<evidence type="ECO:0000256" key="1">
    <source>
        <dbReference type="SAM" id="MobiDB-lite"/>
    </source>
</evidence>
<dbReference type="EMBL" id="JAHMHR010000079">
    <property type="protein sequence ID" value="KAK1658097.1"/>
    <property type="molecule type" value="Genomic_DNA"/>
</dbReference>
<dbReference type="AlphaFoldDB" id="A0AAJ0EP03"/>
<dbReference type="GeneID" id="85463019"/>
<gene>
    <name evidence="2" type="ORF">BDP55DRAFT_720975</name>
</gene>
<organism evidence="2 3">
    <name type="scientific">Colletotrichum godetiae</name>
    <dbReference type="NCBI Taxonomy" id="1209918"/>
    <lineage>
        <taxon>Eukaryota</taxon>
        <taxon>Fungi</taxon>
        <taxon>Dikarya</taxon>
        <taxon>Ascomycota</taxon>
        <taxon>Pezizomycotina</taxon>
        <taxon>Sordariomycetes</taxon>
        <taxon>Hypocreomycetidae</taxon>
        <taxon>Glomerellales</taxon>
        <taxon>Glomerellaceae</taxon>
        <taxon>Colletotrichum</taxon>
        <taxon>Colletotrichum acutatum species complex</taxon>
    </lineage>
</organism>